<evidence type="ECO:0000313" key="6">
    <source>
        <dbReference type="EMBL" id="GGI06971.1"/>
    </source>
</evidence>
<dbReference type="AlphaFoldDB" id="A0A8J3ESB1"/>
<gene>
    <name evidence="6" type="ORF">GCM10011354_21760</name>
</gene>
<evidence type="ECO:0000256" key="1">
    <source>
        <dbReference type="ARBA" id="ARBA00007074"/>
    </source>
</evidence>
<dbReference type="Proteomes" id="UP000650511">
    <property type="component" value="Unassembled WGS sequence"/>
</dbReference>
<comment type="similarity">
    <text evidence="1">Belongs to the peptidase C40 family.</text>
</comment>
<sequence>MSFDGVFVRKISRSLVAAGVLLVSSTVLVQATVAHRGELVGGPVSLLDAVAAAAETTALQAEVVRVEDPARSVVTDAEGRWLATFTDEASTVVVRGPERTFDEPDATAVTTDVWVRVLERPFDGEIDRSWLAGALADRSADVLEVSTQYFADAPEVIDGAGQLVSGPAAYGPLQPDGSRPVGADWHDFLGVDARYGGRLDPADPEEYRALDCSGYVRTVFGFRHGMPMSLRPDGGASLPRRSFEQAAEAPGVVPIADGELDAEVLQAGDLVFFDSPDDADGRIDHVGIYVGVDDDGAHRFVHSRRSANGPTLGGDADGASVLEGDGYWSRGFEMTRRL</sequence>
<dbReference type="Pfam" id="PF00877">
    <property type="entry name" value="NLPC_P60"/>
    <property type="match status" value="1"/>
</dbReference>
<accession>A0A8J3ESB1</accession>
<dbReference type="PANTHER" id="PTHR47053">
    <property type="entry name" value="MUREIN DD-ENDOPEPTIDASE MEPH-RELATED"/>
    <property type="match status" value="1"/>
</dbReference>
<dbReference type="OrthoDB" id="4872947at2"/>
<keyword evidence="2" id="KW-0645">Protease</keyword>
<keyword evidence="4" id="KW-0788">Thiol protease</keyword>
<evidence type="ECO:0000256" key="2">
    <source>
        <dbReference type="ARBA" id="ARBA00022670"/>
    </source>
</evidence>
<reference evidence="6" key="1">
    <citation type="journal article" date="2014" name="Int. J. Syst. Evol. Microbiol.">
        <title>Complete genome sequence of Corynebacterium casei LMG S-19264T (=DSM 44701T), isolated from a smear-ripened cheese.</title>
        <authorList>
            <consortium name="US DOE Joint Genome Institute (JGI-PGF)"/>
            <person name="Walter F."/>
            <person name="Albersmeier A."/>
            <person name="Kalinowski J."/>
            <person name="Ruckert C."/>
        </authorList>
    </citation>
    <scope>NUCLEOTIDE SEQUENCE</scope>
    <source>
        <strain evidence="6">CGMCC 1.14988</strain>
    </source>
</reference>
<reference evidence="6" key="2">
    <citation type="submission" date="2020-09" db="EMBL/GenBank/DDBJ databases">
        <authorList>
            <person name="Sun Q."/>
            <person name="Zhou Y."/>
        </authorList>
    </citation>
    <scope>NUCLEOTIDE SEQUENCE</scope>
    <source>
        <strain evidence="6">CGMCC 1.14988</strain>
    </source>
</reference>
<dbReference type="SUPFAM" id="SSF54001">
    <property type="entry name" value="Cysteine proteinases"/>
    <property type="match status" value="1"/>
</dbReference>
<organism evidence="6 7">
    <name type="scientific">Egicoccus halophilus</name>
    <dbReference type="NCBI Taxonomy" id="1670830"/>
    <lineage>
        <taxon>Bacteria</taxon>
        <taxon>Bacillati</taxon>
        <taxon>Actinomycetota</taxon>
        <taxon>Nitriliruptoria</taxon>
        <taxon>Egicoccales</taxon>
        <taxon>Egicoccaceae</taxon>
        <taxon>Egicoccus</taxon>
    </lineage>
</organism>
<comment type="caution">
    <text evidence="6">The sequence shown here is derived from an EMBL/GenBank/DDBJ whole genome shotgun (WGS) entry which is preliminary data.</text>
</comment>
<keyword evidence="7" id="KW-1185">Reference proteome</keyword>
<proteinExistence type="inferred from homology"/>
<feature type="domain" description="NlpC/P60" evidence="5">
    <location>
        <begin position="175"/>
        <end position="338"/>
    </location>
</feature>
<evidence type="ECO:0000256" key="3">
    <source>
        <dbReference type="ARBA" id="ARBA00022801"/>
    </source>
</evidence>
<dbReference type="InterPro" id="IPR051202">
    <property type="entry name" value="Peptidase_C40"/>
</dbReference>
<evidence type="ECO:0000313" key="7">
    <source>
        <dbReference type="Proteomes" id="UP000650511"/>
    </source>
</evidence>
<dbReference type="InterPro" id="IPR000064">
    <property type="entry name" value="NLP_P60_dom"/>
</dbReference>
<dbReference type="RefSeq" id="WP_130649164.1">
    <property type="nucleotide sequence ID" value="NZ_BMHA01000007.1"/>
</dbReference>
<dbReference type="EMBL" id="BMHA01000007">
    <property type="protein sequence ID" value="GGI06971.1"/>
    <property type="molecule type" value="Genomic_DNA"/>
</dbReference>
<evidence type="ECO:0000256" key="4">
    <source>
        <dbReference type="ARBA" id="ARBA00022807"/>
    </source>
</evidence>
<protein>
    <recommendedName>
        <fullName evidence="5">NlpC/P60 domain-containing protein</fullName>
    </recommendedName>
</protein>
<dbReference type="GO" id="GO:0008234">
    <property type="term" value="F:cysteine-type peptidase activity"/>
    <property type="evidence" value="ECO:0007669"/>
    <property type="project" value="UniProtKB-KW"/>
</dbReference>
<evidence type="ECO:0000259" key="5">
    <source>
        <dbReference type="PROSITE" id="PS51935"/>
    </source>
</evidence>
<name>A0A8J3ESB1_9ACTN</name>
<keyword evidence="3" id="KW-0378">Hydrolase</keyword>
<dbReference type="InterPro" id="IPR038765">
    <property type="entry name" value="Papain-like_cys_pep_sf"/>
</dbReference>
<dbReference type="PROSITE" id="PS51935">
    <property type="entry name" value="NLPC_P60"/>
    <property type="match status" value="1"/>
</dbReference>
<dbReference type="Gene3D" id="3.90.1720.10">
    <property type="entry name" value="endopeptidase domain like (from Nostoc punctiforme)"/>
    <property type="match status" value="1"/>
</dbReference>
<dbReference type="GO" id="GO:0006508">
    <property type="term" value="P:proteolysis"/>
    <property type="evidence" value="ECO:0007669"/>
    <property type="project" value="UniProtKB-KW"/>
</dbReference>
<dbReference type="PANTHER" id="PTHR47053:SF1">
    <property type="entry name" value="MUREIN DD-ENDOPEPTIDASE MEPH-RELATED"/>
    <property type="match status" value="1"/>
</dbReference>